<keyword evidence="1" id="KW-0812">Transmembrane</keyword>
<sequence>MDPPYLYSSGATSLTSGPGLKVAETGAFALLAVGRVPFALAVASWRRGRVTVRDIRGHLASVPHVMAMEFQSIDDISWGLSDSEHI</sequence>
<dbReference type="EMBL" id="LLXE01000171">
    <property type="protein sequence ID" value="KUM60515.1"/>
    <property type="molecule type" value="Genomic_DNA"/>
</dbReference>
<protein>
    <submittedName>
        <fullName evidence="2">Uncharacterized protein</fullName>
    </submittedName>
</protein>
<dbReference type="Proteomes" id="UP000055045">
    <property type="component" value="Unassembled WGS sequence"/>
</dbReference>
<evidence type="ECO:0000256" key="1">
    <source>
        <dbReference type="SAM" id="Phobius"/>
    </source>
</evidence>
<feature type="transmembrane region" description="Helical" evidence="1">
    <location>
        <begin position="26"/>
        <end position="45"/>
    </location>
</feature>
<evidence type="ECO:0000313" key="2">
    <source>
        <dbReference type="EMBL" id="KUM60515.1"/>
    </source>
</evidence>
<keyword evidence="1" id="KW-0472">Membrane</keyword>
<dbReference type="AlphaFoldDB" id="A0A117NNA0"/>
<accession>A0A117NNA0</accession>
<proteinExistence type="predicted"/>
<keyword evidence="3" id="KW-1185">Reference proteome</keyword>
<comment type="caution">
    <text evidence="2">The sequence shown here is derived from an EMBL/GenBank/DDBJ whole genome shotgun (WGS) entry which is preliminary data.</text>
</comment>
<keyword evidence="1" id="KW-1133">Transmembrane helix</keyword>
<reference evidence="2 3" key="1">
    <citation type="submission" date="2015-10" db="EMBL/GenBank/DDBJ databases">
        <title>Genome sequencing of Penicillium freii.</title>
        <authorList>
            <person name="Nguyen H.D."/>
            <person name="Visagie C.M."/>
            <person name="Seifert K.A."/>
        </authorList>
    </citation>
    <scope>NUCLEOTIDE SEQUENCE [LARGE SCALE GENOMIC DNA]</scope>
    <source>
        <strain evidence="2 3">DAOM 242723</strain>
    </source>
</reference>
<evidence type="ECO:0000313" key="3">
    <source>
        <dbReference type="Proteomes" id="UP000055045"/>
    </source>
</evidence>
<gene>
    <name evidence="2" type="ORF">ACN42_g6590</name>
</gene>
<name>A0A117NNA0_PENFR</name>
<organism evidence="2 3">
    <name type="scientific">Penicillium freii</name>
    <dbReference type="NCBI Taxonomy" id="48697"/>
    <lineage>
        <taxon>Eukaryota</taxon>
        <taxon>Fungi</taxon>
        <taxon>Dikarya</taxon>
        <taxon>Ascomycota</taxon>
        <taxon>Pezizomycotina</taxon>
        <taxon>Eurotiomycetes</taxon>
        <taxon>Eurotiomycetidae</taxon>
        <taxon>Eurotiales</taxon>
        <taxon>Aspergillaceae</taxon>
        <taxon>Penicillium</taxon>
    </lineage>
</organism>